<protein>
    <submittedName>
        <fullName evidence="3">DUF4350 domain-containing protein</fullName>
    </submittedName>
</protein>
<dbReference type="RefSeq" id="WP_353983899.1">
    <property type="nucleotide sequence ID" value="NZ_JBEWLY010000013.1"/>
</dbReference>
<accession>A0ABV2D0T2</accession>
<evidence type="ECO:0000259" key="2">
    <source>
        <dbReference type="Pfam" id="PF09822"/>
    </source>
</evidence>
<feature type="domain" description="ABC-type uncharacterised transport system" evidence="2">
    <location>
        <begin position="102"/>
        <end position="170"/>
    </location>
</feature>
<comment type="caution">
    <text evidence="3">The sequence shown here is derived from an EMBL/GenBank/DDBJ whole genome shotgun (WGS) entry which is preliminary data.</text>
</comment>
<feature type="chain" id="PRO_5046435966" evidence="1">
    <location>
        <begin position="28"/>
        <end position="252"/>
    </location>
</feature>
<evidence type="ECO:0000313" key="4">
    <source>
        <dbReference type="Proteomes" id="UP001548713"/>
    </source>
</evidence>
<gene>
    <name evidence="3" type="ORF">ABVV53_08200</name>
</gene>
<evidence type="ECO:0000256" key="1">
    <source>
        <dbReference type="SAM" id="SignalP"/>
    </source>
</evidence>
<reference evidence="3 4" key="1">
    <citation type="submission" date="2024-07" db="EMBL/GenBank/DDBJ databases">
        <title>Novosphingobium kalidii RD2P27.</title>
        <authorList>
            <person name="Sun J.-Q."/>
        </authorList>
    </citation>
    <scope>NUCLEOTIDE SEQUENCE [LARGE SCALE GENOMIC DNA]</scope>
    <source>
        <strain evidence="3 4">RD2P27</strain>
    </source>
</reference>
<evidence type="ECO:0000313" key="3">
    <source>
        <dbReference type="EMBL" id="MET1755440.1"/>
    </source>
</evidence>
<keyword evidence="4" id="KW-1185">Reference proteome</keyword>
<feature type="signal peptide" evidence="1">
    <location>
        <begin position="1"/>
        <end position="27"/>
    </location>
</feature>
<dbReference type="InterPro" id="IPR019196">
    <property type="entry name" value="ABC_transp_unknown"/>
</dbReference>
<name>A0ABV2D0T2_9SPHN</name>
<dbReference type="Proteomes" id="UP001548713">
    <property type="component" value="Unassembled WGS sequence"/>
</dbReference>
<dbReference type="EMBL" id="JBEWLY010000013">
    <property type="protein sequence ID" value="MET1755440.1"/>
    <property type="molecule type" value="Genomic_DNA"/>
</dbReference>
<proteinExistence type="predicted"/>
<organism evidence="3 4">
    <name type="scientific">Novosphingobium kalidii</name>
    <dbReference type="NCBI Taxonomy" id="3230299"/>
    <lineage>
        <taxon>Bacteria</taxon>
        <taxon>Pseudomonadati</taxon>
        <taxon>Pseudomonadota</taxon>
        <taxon>Alphaproteobacteria</taxon>
        <taxon>Sphingomonadales</taxon>
        <taxon>Sphingomonadaceae</taxon>
        <taxon>Novosphingobium</taxon>
    </lineage>
</organism>
<dbReference type="PROSITE" id="PS51257">
    <property type="entry name" value="PROKAR_LIPOPROTEIN"/>
    <property type="match status" value="1"/>
</dbReference>
<dbReference type="Pfam" id="PF09822">
    <property type="entry name" value="ABC_transp_aux"/>
    <property type="match status" value="1"/>
</dbReference>
<keyword evidence="1" id="KW-0732">Signal</keyword>
<sequence>MRYNPKLLLRPSAARTTCTALLALALAACGAKPVEVPVSEPLTIGISTSLPLLWSESGDIRGQLAQQAPAHWASGLLDAKGQVAPLDTLADAEGRLPLPQDALLVLAQPQALTPQENVALDAWVRGGGRLLLFADPMLTSHSAFPLGDPRRPQAIAMLSPILRHWGLELEFDADQPSGERLANAYGVQLPVDLPGRFRIATETQCRPEADALVVECAIGEGRVLAVGDAALFDGDDAGRAAALDALIDRITR</sequence>